<keyword evidence="3" id="KW-1185">Reference proteome</keyword>
<dbReference type="InterPro" id="IPR037401">
    <property type="entry name" value="SnoaL-like"/>
</dbReference>
<evidence type="ECO:0000259" key="1">
    <source>
        <dbReference type="Pfam" id="PF13474"/>
    </source>
</evidence>
<gene>
    <name evidence="2" type="ORF">SAMN05421783_1133</name>
</gene>
<dbReference type="InterPro" id="IPR032710">
    <property type="entry name" value="NTF2-like_dom_sf"/>
</dbReference>
<proteinExistence type="predicted"/>
<dbReference type="Pfam" id="PF13474">
    <property type="entry name" value="SnoaL_3"/>
    <property type="match status" value="1"/>
</dbReference>
<reference evidence="3" key="1">
    <citation type="submission" date="2016-10" db="EMBL/GenBank/DDBJ databases">
        <authorList>
            <person name="Varghese N."/>
            <person name="Submissions S."/>
        </authorList>
    </citation>
    <scope>NUCLEOTIDE SEQUENCE [LARGE SCALE GENOMIC DNA]</scope>
    <source>
        <strain evidence="3">DSM 217</strain>
    </source>
</reference>
<dbReference type="Proteomes" id="UP000198816">
    <property type="component" value="Unassembled WGS sequence"/>
</dbReference>
<dbReference type="Gene3D" id="3.10.450.50">
    <property type="match status" value="1"/>
</dbReference>
<dbReference type="SUPFAM" id="SSF54427">
    <property type="entry name" value="NTF2-like"/>
    <property type="match status" value="1"/>
</dbReference>
<protein>
    <submittedName>
        <fullName evidence="2">Ketosteroid isomerase homolog</fullName>
    </submittedName>
</protein>
<feature type="domain" description="SnoaL-like" evidence="1">
    <location>
        <begin position="10"/>
        <end position="122"/>
    </location>
</feature>
<keyword evidence="2" id="KW-0413">Isomerase</keyword>
<accession>A0A1H2YH98</accession>
<dbReference type="OrthoDB" id="5767026at2"/>
<dbReference type="STRING" id="1058.SAMN05421783_1133"/>
<dbReference type="EMBL" id="FNNZ01000013">
    <property type="protein sequence ID" value="SDX04371.1"/>
    <property type="molecule type" value="Genomic_DNA"/>
</dbReference>
<dbReference type="RefSeq" id="WP_093033177.1">
    <property type="nucleotide sequence ID" value="NZ_FNNZ01000013.1"/>
</dbReference>
<organism evidence="2 3">
    <name type="scientific">Thiocapsa roseopersicina</name>
    <dbReference type="NCBI Taxonomy" id="1058"/>
    <lineage>
        <taxon>Bacteria</taxon>
        <taxon>Pseudomonadati</taxon>
        <taxon>Pseudomonadota</taxon>
        <taxon>Gammaproteobacteria</taxon>
        <taxon>Chromatiales</taxon>
        <taxon>Chromatiaceae</taxon>
        <taxon>Thiocapsa</taxon>
    </lineage>
</organism>
<dbReference type="GO" id="GO:0016853">
    <property type="term" value="F:isomerase activity"/>
    <property type="evidence" value="ECO:0007669"/>
    <property type="project" value="UniProtKB-KW"/>
</dbReference>
<evidence type="ECO:0000313" key="3">
    <source>
        <dbReference type="Proteomes" id="UP000198816"/>
    </source>
</evidence>
<name>A0A1H2YH98_THIRO</name>
<dbReference type="AlphaFoldDB" id="A0A1H2YH98"/>
<evidence type="ECO:0000313" key="2">
    <source>
        <dbReference type="EMBL" id="SDX04371.1"/>
    </source>
</evidence>
<sequence>MPFDTPQDAEDAFYDALEAGDPAAMTQVWEDSEGIACLLPMTPLVMGREVLQLWRSIFEQAGAFDIQVRHIAWIEAGETAIHLIEERMQGGAPGQPGPAIYGTNVFRKGADGWRLLIHQNSPTPQAPSAPGA</sequence>